<dbReference type="InterPro" id="IPR009045">
    <property type="entry name" value="Zn_M74/Hedgehog-like"/>
</dbReference>
<protein>
    <recommendedName>
        <fullName evidence="3">D-alanyl-D-alanine carboxypeptidase-like core domain-containing protein</fullName>
    </recommendedName>
</protein>
<keyword evidence="5" id="KW-1185">Reference proteome</keyword>
<dbReference type="OrthoDB" id="9792074at2"/>
<proteinExistence type="predicted"/>
<feature type="signal peptide" evidence="2">
    <location>
        <begin position="1"/>
        <end position="18"/>
    </location>
</feature>
<accession>A0A074LLB4</accession>
<keyword evidence="2" id="KW-0732">Signal</keyword>
<feature type="compositionally biased region" description="Low complexity" evidence="1">
    <location>
        <begin position="44"/>
        <end position="71"/>
    </location>
</feature>
<organism evidence="4 5">
    <name type="scientific">Tumebacillus flagellatus</name>
    <dbReference type="NCBI Taxonomy" id="1157490"/>
    <lineage>
        <taxon>Bacteria</taxon>
        <taxon>Bacillati</taxon>
        <taxon>Bacillota</taxon>
        <taxon>Bacilli</taxon>
        <taxon>Bacillales</taxon>
        <taxon>Alicyclobacillaceae</taxon>
        <taxon>Tumebacillus</taxon>
    </lineage>
</organism>
<comment type="caution">
    <text evidence="4">The sequence shown here is derived from an EMBL/GenBank/DDBJ whole genome shotgun (WGS) entry which is preliminary data.</text>
</comment>
<name>A0A074LLB4_9BACL</name>
<dbReference type="InterPro" id="IPR058193">
    <property type="entry name" value="VanY/YodJ_core_dom"/>
</dbReference>
<feature type="region of interest" description="Disordered" evidence="1">
    <location>
        <begin position="33"/>
        <end position="99"/>
    </location>
</feature>
<feature type="chain" id="PRO_5039705067" description="D-alanyl-D-alanine carboxypeptidase-like core domain-containing protein" evidence="2">
    <location>
        <begin position="19"/>
        <end position="286"/>
    </location>
</feature>
<dbReference type="PANTHER" id="PTHR34385">
    <property type="entry name" value="D-ALANYL-D-ALANINE CARBOXYPEPTIDASE"/>
    <property type="match status" value="1"/>
</dbReference>
<dbReference type="GO" id="GO:0006508">
    <property type="term" value="P:proteolysis"/>
    <property type="evidence" value="ECO:0007669"/>
    <property type="project" value="InterPro"/>
</dbReference>
<gene>
    <name evidence="4" type="ORF">EL26_18900</name>
</gene>
<dbReference type="Pfam" id="PF02557">
    <property type="entry name" value="VanY"/>
    <property type="match status" value="1"/>
</dbReference>
<dbReference type="InterPro" id="IPR052179">
    <property type="entry name" value="DD-CPase-like"/>
</dbReference>
<evidence type="ECO:0000313" key="4">
    <source>
        <dbReference type="EMBL" id="KEO81904.1"/>
    </source>
</evidence>
<dbReference type="AlphaFoldDB" id="A0A074LLB4"/>
<dbReference type="EMBL" id="JMIR01000031">
    <property type="protein sequence ID" value="KEO81904.1"/>
    <property type="molecule type" value="Genomic_DNA"/>
</dbReference>
<sequence length="286" mass="31198">MNKLSNKLRMFSSTLLIAGLCTSLVGCTTPIKGQADKPSVSMPNNTNSNTDSNTNSNTTNSNSNNTGTQTTPSDQTKPAPQPDKSPADYPHDPHKTPDSITVLVNKESNPLPDGYRPADLYDDPNLPFIFSGHDEKRLLRKPAALALEKLFAAAKKDGIQLAGVSGFRSYELQKTLFDGYVQQQGEAEARRYSAVPGHSEHQTGLAIDVSGGTGACAAENCFGVTPEAKWLAKHAYEYGFIIRYPEGKEAITGYAYEPWHIRYVGEELAKTLTDKGLTMEEYFKGQ</sequence>
<dbReference type="PROSITE" id="PS51257">
    <property type="entry name" value="PROKAR_LIPOPROTEIN"/>
    <property type="match status" value="1"/>
</dbReference>
<dbReference type="GO" id="GO:0008233">
    <property type="term" value="F:peptidase activity"/>
    <property type="evidence" value="ECO:0007669"/>
    <property type="project" value="InterPro"/>
</dbReference>
<dbReference type="Gene3D" id="3.30.1380.10">
    <property type="match status" value="1"/>
</dbReference>
<reference evidence="4 5" key="1">
    <citation type="journal article" date="2013" name="Int. J. Syst. Evol. Microbiol.">
        <title>Tumebacillus flagellatus sp. nov., an alpha-amylase/pullulanase-producing bacterium isolated from cassava wastewater.</title>
        <authorList>
            <person name="Wang Q."/>
            <person name="Xie N."/>
            <person name="Qin Y."/>
            <person name="Shen N."/>
            <person name="Zhu J."/>
            <person name="Mi H."/>
            <person name="Huang R."/>
        </authorList>
    </citation>
    <scope>NUCLEOTIDE SEQUENCE [LARGE SCALE GENOMIC DNA]</scope>
    <source>
        <strain evidence="4 5">GST4</strain>
    </source>
</reference>
<dbReference type="SUPFAM" id="SSF55166">
    <property type="entry name" value="Hedgehog/DD-peptidase"/>
    <property type="match status" value="1"/>
</dbReference>
<dbReference type="InterPro" id="IPR003709">
    <property type="entry name" value="VanY-like_core_dom"/>
</dbReference>
<evidence type="ECO:0000256" key="1">
    <source>
        <dbReference type="SAM" id="MobiDB-lite"/>
    </source>
</evidence>
<feature type="compositionally biased region" description="Basic and acidic residues" evidence="1">
    <location>
        <begin position="85"/>
        <end position="97"/>
    </location>
</feature>
<evidence type="ECO:0000256" key="2">
    <source>
        <dbReference type="SAM" id="SignalP"/>
    </source>
</evidence>
<dbReference type="eggNOG" id="COG1876">
    <property type="taxonomic scope" value="Bacteria"/>
</dbReference>
<evidence type="ECO:0000259" key="3">
    <source>
        <dbReference type="Pfam" id="PF02557"/>
    </source>
</evidence>
<dbReference type="CDD" id="cd14852">
    <property type="entry name" value="LD-carboxypeptidase"/>
    <property type="match status" value="1"/>
</dbReference>
<dbReference type="MEROPS" id="M15.024"/>
<dbReference type="Proteomes" id="UP000027931">
    <property type="component" value="Unassembled WGS sequence"/>
</dbReference>
<dbReference type="STRING" id="1157490.EL26_18900"/>
<evidence type="ECO:0000313" key="5">
    <source>
        <dbReference type="Proteomes" id="UP000027931"/>
    </source>
</evidence>
<feature type="domain" description="D-alanyl-D-alanine carboxypeptidase-like core" evidence="3">
    <location>
        <begin position="137"/>
        <end position="265"/>
    </location>
</feature>
<dbReference type="PANTHER" id="PTHR34385:SF1">
    <property type="entry name" value="PEPTIDOGLYCAN L-ALANYL-D-GLUTAMATE ENDOPEPTIDASE CWLK"/>
    <property type="match status" value="1"/>
</dbReference>
<dbReference type="RefSeq" id="WP_038092052.1">
    <property type="nucleotide sequence ID" value="NZ_JMIR01000031.1"/>
</dbReference>